<organism evidence="1 2">
    <name type="scientific">Stylosanthes scabra</name>
    <dbReference type="NCBI Taxonomy" id="79078"/>
    <lineage>
        <taxon>Eukaryota</taxon>
        <taxon>Viridiplantae</taxon>
        <taxon>Streptophyta</taxon>
        <taxon>Embryophyta</taxon>
        <taxon>Tracheophyta</taxon>
        <taxon>Spermatophyta</taxon>
        <taxon>Magnoliopsida</taxon>
        <taxon>eudicotyledons</taxon>
        <taxon>Gunneridae</taxon>
        <taxon>Pentapetalae</taxon>
        <taxon>rosids</taxon>
        <taxon>fabids</taxon>
        <taxon>Fabales</taxon>
        <taxon>Fabaceae</taxon>
        <taxon>Papilionoideae</taxon>
        <taxon>50 kb inversion clade</taxon>
        <taxon>dalbergioids sensu lato</taxon>
        <taxon>Dalbergieae</taxon>
        <taxon>Pterocarpus clade</taxon>
        <taxon>Stylosanthes</taxon>
    </lineage>
</organism>
<protein>
    <submittedName>
        <fullName evidence="1">Uncharacterized protein</fullName>
    </submittedName>
</protein>
<dbReference type="EMBL" id="JASCZI010272215">
    <property type="protein sequence ID" value="MED6221068.1"/>
    <property type="molecule type" value="Genomic_DNA"/>
</dbReference>
<comment type="caution">
    <text evidence="1">The sequence shown here is derived from an EMBL/GenBank/DDBJ whole genome shotgun (WGS) entry which is preliminary data.</text>
</comment>
<evidence type="ECO:0000313" key="2">
    <source>
        <dbReference type="Proteomes" id="UP001341840"/>
    </source>
</evidence>
<keyword evidence="2" id="KW-1185">Reference proteome</keyword>
<evidence type="ECO:0000313" key="1">
    <source>
        <dbReference type="EMBL" id="MED6221068.1"/>
    </source>
</evidence>
<reference evidence="1 2" key="1">
    <citation type="journal article" date="2023" name="Plants (Basel)">
        <title>Bridging the Gap: Combining Genomics and Transcriptomics Approaches to Understand Stylosanthes scabra, an Orphan Legume from the Brazilian Caatinga.</title>
        <authorList>
            <person name="Ferreira-Neto J.R.C."/>
            <person name="da Silva M.D."/>
            <person name="Binneck E."/>
            <person name="de Melo N.F."/>
            <person name="da Silva R.H."/>
            <person name="de Melo A.L.T.M."/>
            <person name="Pandolfi V."/>
            <person name="Bustamante F.O."/>
            <person name="Brasileiro-Vidal A.C."/>
            <person name="Benko-Iseppon A.M."/>
        </authorList>
    </citation>
    <scope>NUCLEOTIDE SEQUENCE [LARGE SCALE GENOMIC DNA]</scope>
    <source>
        <tissue evidence="1">Leaves</tissue>
    </source>
</reference>
<accession>A0ABU6ZGG8</accession>
<dbReference type="Proteomes" id="UP001341840">
    <property type="component" value="Unassembled WGS sequence"/>
</dbReference>
<sequence>MEEDGSTKIQAASMIRDSWGTEHKRKALSNMNHQPAENFMHILQRRAGNEINKYAAGGYLENREGLIKCMRGEWVDVNSEAVAAVVEWLNEKAKTATAPEEVCEGALLDGNAEGDGSTCIQFW</sequence>
<proteinExistence type="predicted"/>
<gene>
    <name evidence="1" type="ORF">PIB30_050912</name>
</gene>
<name>A0ABU6ZGG8_9FABA</name>